<dbReference type="AlphaFoldDB" id="A0A6F9DHJ9"/>
<dbReference type="Gene3D" id="1.10.238.10">
    <property type="entry name" value="EF-hand"/>
    <property type="match status" value="1"/>
</dbReference>
<proteinExistence type="evidence at transcript level"/>
<dbReference type="CDD" id="cd00051">
    <property type="entry name" value="EFh"/>
    <property type="match status" value="1"/>
</dbReference>
<protein>
    <submittedName>
        <fullName evidence="4">Uncharacterized protein LOC100178721</fullName>
    </submittedName>
</protein>
<gene>
    <name evidence="4" type="primary">LOC100178721</name>
</gene>
<reference evidence="4" key="1">
    <citation type="submission" date="2020-04" db="EMBL/GenBank/DDBJ databases">
        <authorList>
            <person name="Neveu A P."/>
        </authorList>
    </citation>
    <scope>NUCLEOTIDE SEQUENCE</scope>
    <source>
        <tissue evidence="4">Whole embryo</tissue>
    </source>
</reference>
<feature type="coiled-coil region" evidence="2">
    <location>
        <begin position="236"/>
        <end position="263"/>
    </location>
</feature>
<evidence type="ECO:0000256" key="1">
    <source>
        <dbReference type="ARBA" id="ARBA00022837"/>
    </source>
</evidence>
<feature type="coiled-coil region" evidence="2">
    <location>
        <begin position="156"/>
        <end position="211"/>
    </location>
</feature>
<evidence type="ECO:0000259" key="3">
    <source>
        <dbReference type="PROSITE" id="PS50222"/>
    </source>
</evidence>
<dbReference type="InterPro" id="IPR018247">
    <property type="entry name" value="EF_Hand_1_Ca_BS"/>
</dbReference>
<feature type="domain" description="EF-hand" evidence="3">
    <location>
        <begin position="526"/>
        <end position="561"/>
    </location>
</feature>
<keyword evidence="1" id="KW-0106">Calcium</keyword>
<accession>A0A6F9DHJ9</accession>
<dbReference type="InterPro" id="IPR011992">
    <property type="entry name" value="EF-hand-dom_pair"/>
</dbReference>
<dbReference type="PROSITE" id="PS50222">
    <property type="entry name" value="EF_HAND_2"/>
    <property type="match status" value="1"/>
</dbReference>
<evidence type="ECO:0000313" key="4">
    <source>
        <dbReference type="EMBL" id="CAB3262218.1"/>
    </source>
</evidence>
<name>A0A6F9DHJ9_9ASCI</name>
<dbReference type="Pfam" id="PF13499">
    <property type="entry name" value="EF-hand_7"/>
    <property type="match status" value="1"/>
</dbReference>
<sequence length="587" mass="67945">MSFFTSSVNEKEEFTVHHVYDIRSACVCLLDSIATLVETRQNENPASYQMMAKKMFSLDANIFQGIHQRYLWWASSVPTKGKLSRHVPRKQAPNWRSQSADKSLSLRDIDSVLDKLLFSLTTALDSCKSTFLQCLKRRSDREMMLHEQLKHSQSKLSKMTGELALAQSKLESTSREREMWFQRLDDIKVQLQESERRIIELERNADVLSWQTQIDNIVKKHNSKEEEMKEVLLSSKEGHKQSYTNLQTRISKLQENIARLKIKTEFTMIPTTNSLLEKLEYKKRETYLKDQEIYLLQKQINEHHRLMIGCINGLDTDYRKLMEKCNIENPSGKFSPDGEKVKYQAMLRYIRDSCLQGSLYEIQGNLPDHYSPPEKLPKGFRQRKLLMKTTTNQKVTKSLTNKLPVESVSKLRSNSLNIGASTQNKHLPDVLVIRPHSAESKVKSSPREASTVITNKKTKPHSHPILVNTITGRANLSQVMKHFPYLTVEQVSKQWEHFKSYDKNGDFRLDLPELYEVVQDVLGIKVSIQDMREAMKEVDRDNSNNIDFFEYLKISEMIMKKQGKSALFKDGLSQENGLISSQVCAVQ</sequence>
<dbReference type="SMART" id="SM00054">
    <property type="entry name" value="EFh"/>
    <property type="match status" value="2"/>
</dbReference>
<organism evidence="4">
    <name type="scientific">Phallusia mammillata</name>
    <dbReference type="NCBI Taxonomy" id="59560"/>
    <lineage>
        <taxon>Eukaryota</taxon>
        <taxon>Metazoa</taxon>
        <taxon>Chordata</taxon>
        <taxon>Tunicata</taxon>
        <taxon>Ascidiacea</taxon>
        <taxon>Phlebobranchia</taxon>
        <taxon>Ascidiidae</taxon>
        <taxon>Phallusia</taxon>
    </lineage>
</organism>
<evidence type="ECO:0000256" key="2">
    <source>
        <dbReference type="SAM" id="Coils"/>
    </source>
</evidence>
<keyword evidence="2" id="KW-0175">Coiled coil</keyword>
<dbReference type="SUPFAM" id="SSF47473">
    <property type="entry name" value="EF-hand"/>
    <property type="match status" value="1"/>
</dbReference>
<dbReference type="EMBL" id="LR786596">
    <property type="protein sequence ID" value="CAB3262218.1"/>
    <property type="molecule type" value="mRNA"/>
</dbReference>
<dbReference type="InterPro" id="IPR002048">
    <property type="entry name" value="EF_hand_dom"/>
</dbReference>
<dbReference type="GO" id="GO:0005509">
    <property type="term" value="F:calcium ion binding"/>
    <property type="evidence" value="ECO:0007669"/>
    <property type="project" value="InterPro"/>
</dbReference>
<dbReference type="PROSITE" id="PS00018">
    <property type="entry name" value="EF_HAND_1"/>
    <property type="match status" value="1"/>
</dbReference>